<evidence type="ECO:0000313" key="2">
    <source>
        <dbReference type="Proteomes" id="UP000681027"/>
    </source>
</evidence>
<reference evidence="1 2" key="1">
    <citation type="submission" date="2021-05" db="EMBL/GenBank/DDBJ databases">
        <title>Novel Bacillus species.</title>
        <authorList>
            <person name="Liu G."/>
        </authorList>
    </citation>
    <scope>NUCLEOTIDE SEQUENCE [LARGE SCALE GENOMIC DNA]</scope>
    <source>
        <strain evidence="1 2">FJAT-49705</strain>
    </source>
</reference>
<dbReference type="EMBL" id="JAGYPM010000001">
    <property type="protein sequence ID" value="MBS4189018.1"/>
    <property type="molecule type" value="Genomic_DNA"/>
</dbReference>
<comment type="caution">
    <text evidence="1">The sequence shown here is derived from an EMBL/GenBank/DDBJ whole genome shotgun (WGS) entry which is preliminary data.</text>
</comment>
<evidence type="ECO:0008006" key="3">
    <source>
        <dbReference type="Google" id="ProtNLM"/>
    </source>
</evidence>
<proteinExistence type="predicted"/>
<protein>
    <recommendedName>
        <fullName evidence="3">Abortive phage infection protein</fullName>
    </recommendedName>
</protein>
<dbReference type="RefSeq" id="WP_213100501.1">
    <property type="nucleotide sequence ID" value="NZ_JAGYPM010000001.1"/>
</dbReference>
<accession>A0ABS5NPF9</accession>
<name>A0ABS5NPF9_9BACI</name>
<organism evidence="1 2">
    <name type="scientific">Cytobacillus citreus</name>
    <dbReference type="NCBI Taxonomy" id="2833586"/>
    <lineage>
        <taxon>Bacteria</taxon>
        <taxon>Bacillati</taxon>
        <taxon>Bacillota</taxon>
        <taxon>Bacilli</taxon>
        <taxon>Bacillales</taxon>
        <taxon>Bacillaceae</taxon>
        <taxon>Cytobacillus</taxon>
    </lineage>
</organism>
<sequence length="64" mass="7748">MEEEHIQEILEKLKSGELTEYYVTKLDFFQIRSVIVKRSDFRYFRGIAQRGGDIIYQYLENPRS</sequence>
<evidence type="ECO:0000313" key="1">
    <source>
        <dbReference type="EMBL" id="MBS4189018.1"/>
    </source>
</evidence>
<gene>
    <name evidence="1" type="ORF">KHA94_02155</name>
</gene>
<dbReference type="Proteomes" id="UP000681027">
    <property type="component" value="Unassembled WGS sequence"/>
</dbReference>
<keyword evidence="2" id="KW-1185">Reference proteome</keyword>